<accession>A0A8S3ZBG9</accession>
<dbReference type="InterPro" id="IPR050182">
    <property type="entry name" value="Cytochrome_P450_fam2"/>
</dbReference>
<keyword evidence="5 7" id="KW-0408">Iron</keyword>
<keyword evidence="7 8" id="KW-0349">Heme</keyword>
<evidence type="ECO:0000256" key="2">
    <source>
        <dbReference type="ARBA" id="ARBA00010617"/>
    </source>
</evidence>
<sequence>MELTTLVVAAIVFLVAFTLFRRTDPRLPPSPMRPLPLVGHLFYMASDPRPQFKNFRKQCGDIYSLYFGSALVVVLNGYDLIKEALVKNADVFSDRPPIFMDLATGIKEKGVSFSNGDIWKEQRTVGLSILRSFGMGKNLLAERIQEEAVCLVNHLATLKGKPVDTRIVTNISTSNVICSILIGHRFEYHDKDFQNLMARMGILFSDQQNVSLVNFFPWLKYLPGDFFQAKRITSNVQAILKMLKKFIEEKRRHIEDSNEVCNLIDAYTVEMNKKIQSGIPTLLDDESLIKIMFELFLAGTETTSTTIYWCLLYMLHNPQVQDKVHQEIKEKIGTNRAPSIQDKTQLVYLNAVITETQRLASIVPLSVTHMCSEEATLRGYTIPKGTSIIPNLDSVLHDKATWGEDADCFRPERFIDKSGKLNVPEEFIPFGNGRRVCLGEAIAKMELFLFLAYMFQRFQFLPVNPGKLPGLDYECGLVTAPKAYDIRVVEIK</sequence>
<dbReference type="PROSITE" id="PS00086">
    <property type="entry name" value="CYTOCHROME_P450"/>
    <property type="match status" value="1"/>
</dbReference>
<gene>
    <name evidence="9" type="ORF">CUNI_LOCUS10708</name>
</gene>
<evidence type="ECO:0008006" key="11">
    <source>
        <dbReference type="Google" id="ProtNLM"/>
    </source>
</evidence>
<protein>
    <recommendedName>
        <fullName evidence="11">Cytochrome P450</fullName>
    </recommendedName>
</protein>
<keyword evidence="10" id="KW-1185">Reference proteome</keyword>
<evidence type="ECO:0000256" key="7">
    <source>
        <dbReference type="PIRSR" id="PIRSR602401-1"/>
    </source>
</evidence>
<dbReference type="InterPro" id="IPR036396">
    <property type="entry name" value="Cyt_P450_sf"/>
</dbReference>
<dbReference type="SUPFAM" id="SSF48264">
    <property type="entry name" value="Cytochrome P450"/>
    <property type="match status" value="1"/>
</dbReference>
<evidence type="ECO:0000256" key="6">
    <source>
        <dbReference type="ARBA" id="ARBA00023136"/>
    </source>
</evidence>
<keyword evidence="6" id="KW-0472">Membrane</keyword>
<dbReference type="Proteomes" id="UP000678393">
    <property type="component" value="Unassembled WGS sequence"/>
</dbReference>
<dbReference type="GO" id="GO:0005737">
    <property type="term" value="C:cytoplasm"/>
    <property type="evidence" value="ECO:0007669"/>
    <property type="project" value="TreeGrafter"/>
</dbReference>
<dbReference type="OrthoDB" id="6081913at2759"/>
<keyword evidence="3 7" id="KW-0479">Metal-binding</keyword>
<evidence type="ECO:0000256" key="8">
    <source>
        <dbReference type="RuleBase" id="RU000461"/>
    </source>
</evidence>
<name>A0A8S3ZBG9_9EUPU</name>
<keyword evidence="4 8" id="KW-0560">Oxidoreductase</keyword>
<dbReference type="GO" id="GO:0020037">
    <property type="term" value="F:heme binding"/>
    <property type="evidence" value="ECO:0007669"/>
    <property type="project" value="InterPro"/>
</dbReference>
<evidence type="ECO:0000313" key="9">
    <source>
        <dbReference type="EMBL" id="CAG5125150.1"/>
    </source>
</evidence>
<dbReference type="AlphaFoldDB" id="A0A8S3ZBG9"/>
<dbReference type="Gene3D" id="1.10.630.10">
    <property type="entry name" value="Cytochrome P450"/>
    <property type="match status" value="1"/>
</dbReference>
<dbReference type="GO" id="GO:0005506">
    <property type="term" value="F:iron ion binding"/>
    <property type="evidence" value="ECO:0007669"/>
    <property type="project" value="InterPro"/>
</dbReference>
<dbReference type="GO" id="GO:0016020">
    <property type="term" value="C:membrane"/>
    <property type="evidence" value="ECO:0007669"/>
    <property type="project" value="UniProtKB-SubCell"/>
</dbReference>
<dbReference type="PANTHER" id="PTHR24300">
    <property type="entry name" value="CYTOCHROME P450 508A4-RELATED"/>
    <property type="match status" value="1"/>
</dbReference>
<keyword evidence="8" id="KW-0503">Monooxygenase</keyword>
<evidence type="ECO:0000256" key="4">
    <source>
        <dbReference type="ARBA" id="ARBA00023002"/>
    </source>
</evidence>
<dbReference type="EMBL" id="CAJHNH020001968">
    <property type="protein sequence ID" value="CAG5125150.1"/>
    <property type="molecule type" value="Genomic_DNA"/>
</dbReference>
<organism evidence="9 10">
    <name type="scientific">Candidula unifasciata</name>
    <dbReference type="NCBI Taxonomy" id="100452"/>
    <lineage>
        <taxon>Eukaryota</taxon>
        <taxon>Metazoa</taxon>
        <taxon>Spiralia</taxon>
        <taxon>Lophotrochozoa</taxon>
        <taxon>Mollusca</taxon>
        <taxon>Gastropoda</taxon>
        <taxon>Heterobranchia</taxon>
        <taxon>Euthyneura</taxon>
        <taxon>Panpulmonata</taxon>
        <taxon>Eupulmonata</taxon>
        <taxon>Stylommatophora</taxon>
        <taxon>Helicina</taxon>
        <taxon>Helicoidea</taxon>
        <taxon>Geomitridae</taxon>
        <taxon>Candidula</taxon>
    </lineage>
</organism>
<dbReference type="FunFam" id="1.10.630.10:FF:000004">
    <property type="entry name" value="cytochrome P450 2D15 isoform X1"/>
    <property type="match status" value="1"/>
</dbReference>
<evidence type="ECO:0000256" key="1">
    <source>
        <dbReference type="ARBA" id="ARBA00004370"/>
    </source>
</evidence>
<dbReference type="GO" id="GO:0016712">
    <property type="term" value="F:oxidoreductase activity, acting on paired donors, with incorporation or reduction of molecular oxygen, reduced flavin or flavoprotein as one donor, and incorporation of one atom of oxygen"/>
    <property type="evidence" value="ECO:0007669"/>
    <property type="project" value="TreeGrafter"/>
</dbReference>
<comment type="subcellular location">
    <subcellularLocation>
        <location evidence="1">Membrane</location>
    </subcellularLocation>
</comment>
<reference evidence="9" key="1">
    <citation type="submission" date="2021-04" db="EMBL/GenBank/DDBJ databases">
        <authorList>
            <consortium name="Molecular Ecology Group"/>
        </authorList>
    </citation>
    <scope>NUCLEOTIDE SEQUENCE</scope>
</reference>
<dbReference type="PANTHER" id="PTHR24300:SF375">
    <property type="entry name" value="CYTOCHROME P450 FAMILY"/>
    <property type="match status" value="1"/>
</dbReference>
<comment type="caution">
    <text evidence="9">The sequence shown here is derived from an EMBL/GenBank/DDBJ whole genome shotgun (WGS) entry which is preliminary data.</text>
</comment>
<dbReference type="GO" id="GO:0006805">
    <property type="term" value="P:xenobiotic metabolic process"/>
    <property type="evidence" value="ECO:0007669"/>
    <property type="project" value="TreeGrafter"/>
</dbReference>
<evidence type="ECO:0000256" key="3">
    <source>
        <dbReference type="ARBA" id="ARBA00022723"/>
    </source>
</evidence>
<comment type="similarity">
    <text evidence="2 8">Belongs to the cytochrome P450 family.</text>
</comment>
<dbReference type="InterPro" id="IPR001128">
    <property type="entry name" value="Cyt_P450"/>
</dbReference>
<dbReference type="GO" id="GO:0006082">
    <property type="term" value="P:organic acid metabolic process"/>
    <property type="evidence" value="ECO:0007669"/>
    <property type="project" value="TreeGrafter"/>
</dbReference>
<feature type="binding site" description="axial binding residue" evidence="7">
    <location>
        <position position="437"/>
    </location>
    <ligand>
        <name>heme</name>
        <dbReference type="ChEBI" id="CHEBI:30413"/>
    </ligand>
    <ligandPart>
        <name>Fe</name>
        <dbReference type="ChEBI" id="CHEBI:18248"/>
    </ligandPart>
</feature>
<dbReference type="InterPro" id="IPR002401">
    <property type="entry name" value="Cyt_P450_E_grp-I"/>
</dbReference>
<dbReference type="InterPro" id="IPR017972">
    <property type="entry name" value="Cyt_P450_CS"/>
</dbReference>
<evidence type="ECO:0000256" key="5">
    <source>
        <dbReference type="ARBA" id="ARBA00023004"/>
    </source>
</evidence>
<proteinExistence type="inferred from homology"/>
<dbReference type="PRINTS" id="PR00385">
    <property type="entry name" value="P450"/>
</dbReference>
<evidence type="ECO:0000313" key="10">
    <source>
        <dbReference type="Proteomes" id="UP000678393"/>
    </source>
</evidence>
<dbReference type="PRINTS" id="PR00463">
    <property type="entry name" value="EP450I"/>
</dbReference>
<comment type="cofactor">
    <cofactor evidence="7">
        <name>heme</name>
        <dbReference type="ChEBI" id="CHEBI:30413"/>
    </cofactor>
</comment>
<dbReference type="Pfam" id="PF00067">
    <property type="entry name" value="p450"/>
    <property type="match status" value="1"/>
</dbReference>